<dbReference type="EMBL" id="CAUYUJ010001782">
    <property type="protein sequence ID" value="CAK0797634.1"/>
    <property type="molecule type" value="Genomic_DNA"/>
</dbReference>
<proteinExistence type="predicted"/>
<dbReference type="Proteomes" id="UP001189429">
    <property type="component" value="Unassembled WGS sequence"/>
</dbReference>
<evidence type="ECO:0000313" key="2">
    <source>
        <dbReference type="EMBL" id="CAK0797634.1"/>
    </source>
</evidence>
<evidence type="ECO:0000313" key="3">
    <source>
        <dbReference type="Proteomes" id="UP001189429"/>
    </source>
</evidence>
<comment type="caution">
    <text evidence="2">The sequence shown here is derived from an EMBL/GenBank/DDBJ whole genome shotgun (WGS) entry which is preliminary data.</text>
</comment>
<gene>
    <name evidence="2" type="ORF">PCOR1329_LOCUS6659</name>
</gene>
<feature type="region of interest" description="Disordered" evidence="1">
    <location>
        <begin position="40"/>
        <end position="134"/>
    </location>
</feature>
<feature type="compositionally biased region" description="Acidic residues" evidence="1">
    <location>
        <begin position="61"/>
        <end position="72"/>
    </location>
</feature>
<keyword evidence="3" id="KW-1185">Reference proteome</keyword>
<protein>
    <submittedName>
        <fullName evidence="2">Uncharacterized protein</fullName>
    </submittedName>
</protein>
<accession>A0ABN9Q0F6</accession>
<sequence>MAFVVMARAEQAFEHSSAPASINTVRMKRMIPEREELLHKQKGTLAPTAAWGLGGEGEGGGGEEEEEEEEEGGGGRTTVRGHGPAARTGSAEASGPEKGSAVVARSRQECGPGQEGSQTAAFAEVPVSSQTATR</sequence>
<evidence type="ECO:0000256" key="1">
    <source>
        <dbReference type="SAM" id="MobiDB-lite"/>
    </source>
</evidence>
<reference evidence="2" key="1">
    <citation type="submission" date="2023-10" db="EMBL/GenBank/DDBJ databases">
        <authorList>
            <person name="Chen Y."/>
            <person name="Shah S."/>
            <person name="Dougan E. K."/>
            <person name="Thang M."/>
            <person name="Chan C."/>
        </authorList>
    </citation>
    <scope>NUCLEOTIDE SEQUENCE [LARGE SCALE GENOMIC DNA]</scope>
</reference>
<organism evidence="2 3">
    <name type="scientific">Prorocentrum cordatum</name>
    <dbReference type="NCBI Taxonomy" id="2364126"/>
    <lineage>
        <taxon>Eukaryota</taxon>
        <taxon>Sar</taxon>
        <taxon>Alveolata</taxon>
        <taxon>Dinophyceae</taxon>
        <taxon>Prorocentrales</taxon>
        <taxon>Prorocentraceae</taxon>
        <taxon>Prorocentrum</taxon>
    </lineage>
</organism>
<name>A0ABN9Q0F6_9DINO</name>